<dbReference type="InterPro" id="IPR000537">
    <property type="entry name" value="UbiA_prenyltransferase"/>
</dbReference>
<comment type="subcellular location">
    <subcellularLocation>
        <location evidence="1 12">Cell membrane</location>
        <topology evidence="1 12">Multi-pass membrane protein</topology>
    </subcellularLocation>
</comment>
<keyword evidence="3 12" id="KW-0444">Lipid biosynthesis</keyword>
<keyword evidence="14" id="KW-1185">Reference proteome</keyword>
<dbReference type="NCBIfam" id="NF009521">
    <property type="entry name" value="PRK12882.1"/>
    <property type="match status" value="1"/>
</dbReference>
<evidence type="ECO:0000313" key="14">
    <source>
        <dbReference type="Proteomes" id="UP001143747"/>
    </source>
</evidence>
<keyword evidence="10 12" id="KW-0594">Phospholipid biosynthesis</keyword>
<feature type="transmembrane region" description="Helical" evidence="12">
    <location>
        <begin position="152"/>
        <end position="169"/>
    </location>
</feature>
<dbReference type="InterPro" id="IPR050475">
    <property type="entry name" value="Prenyltransferase_related"/>
</dbReference>
<dbReference type="HAMAP" id="MF_01286">
    <property type="entry name" value="DGGGP_synth"/>
    <property type="match status" value="1"/>
</dbReference>
<comment type="function">
    <text evidence="12">Prenyltransferase that catalyzes the transfer of the geranylgeranyl moiety of geranylgeranyl diphosphate (GGPP) to the C2 hydroxyl of (S)-3-O-geranylgeranylglyceryl phosphate (GGGP). This reaction is the second ether-bond-formation step in the biosynthesis of archaeal membrane lipids.</text>
</comment>
<dbReference type="Gene3D" id="1.10.357.140">
    <property type="entry name" value="UbiA prenyltransferase"/>
    <property type="match status" value="1"/>
</dbReference>
<dbReference type="PANTHER" id="PTHR42723">
    <property type="entry name" value="CHLOROPHYLL SYNTHASE"/>
    <property type="match status" value="1"/>
</dbReference>
<keyword evidence="9 12" id="KW-0472">Membrane</keyword>
<comment type="caution">
    <text evidence="13">The sequence shown here is derived from an EMBL/GenBank/DDBJ whole genome shotgun (WGS) entry which is preliminary data.</text>
</comment>
<evidence type="ECO:0000313" key="13">
    <source>
        <dbReference type="EMBL" id="MDE4907610.1"/>
    </source>
</evidence>
<dbReference type="EC" id="2.5.1.42" evidence="12"/>
<feature type="transmembrane region" description="Helical" evidence="12">
    <location>
        <begin position="262"/>
        <end position="279"/>
    </location>
</feature>
<evidence type="ECO:0000256" key="12">
    <source>
        <dbReference type="HAMAP-Rule" id="MF_01286"/>
    </source>
</evidence>
<feature type="transmembrane region" description="Helical" evidence="12">
    <location>
        <begin position="127"/>
        <end position="146"/>
    </location>
</feature>
<evidence type="ECO:0000256" key="8">
    <source>
        <dbReference type="ARBA" id="ARBA00023098"/>
    </source>
</evidence>
<keyword evidence="4 12" id="KW-0808">Transferase</keyword>
<evidence type="ECO:0000256" key="6">
    <source>
        <dbReference type="ARBA" id="ARBA00022842"/>
    </source>
</evidence>
<name>A0A9Q4KP40_9EURY</name>
<feature type="transmembrane region" description="Helical" evidence="12">
    <location>
        <begin position="100"/>
        <end position="120"/>
    </location>
</feature>
<evidence type="ECO:0000256" key="11">
    <source>
        <dbReference type="ARBA" id="ARBA00023264"/>
    </source>
</evidence>
<comment type="cofactor">
    <cofactor evidence="12">
        <name>Mg(2+)</name>
        <dbReference type="ChEBI" id="CHEBI:18420"/>
    </cofactor>
</comment>
<feature type="transmembrane region" description="Helical" evidence="12">
    <location>
        <begin position="36"/>
        <end position="54"/>
    </location>
</feature>
<dbReference type="AlphaFoldDB" id="A0A9Q4KP40"/>
<evidence type="ECO:0000256" key="10">
    <source>
        <dbReference type="ARBA" id="ARBA00023209"/>
    </source>
</evidence>
<protein>
    <recommendedName>
        <fullName evidence="12">Digeranylgeranylglyceryl phosphate synthase</fullName>
        <shortName evidence="12">DGGGP synthase</shortName>
        <shortName evidence="12">DGGGPS</shortName>
        <ecNumber evidence="12">2.5.1.42</ecNumber>
    </recommendedName>
    <alternativeName>
        <fullName evidence="12">(S)-2,3-di-O-geranylgeranylglyceryl phosphate synthase</fullName>
    </alternativeName>
    <alternativeName>
        <fullName evidence="12">Geranylgeranylglycerol-phosphate geranylgeranyltransferase</fullName>
    </alternativeName>
</protein>
<evidence type="ECO:0000256" key="4">
    <source>
        <dbReference type="ARBA" id="ARBA00022679"/>
    </source>
</evidence>
<dbReference type="Proteomes" id="UP001143747">
    <property type="component" value="Unassembled WGS sequence"/>
</dbReference>
<evidence type="ECO:0000256" key="1">
    <source>
        <dbReference type="ARBA" id="ARBA00004651"/>
    </source>
</evidence>
<comment type="catalytic activity">
    <reaction evidence="12">
        <text>sn-3-O-(geranylgeranyl)glycerol 1-phosphate + (2E,6E,10E)-geranylgeranyl diphosphate = 2,3-bis-O-(geranylgeranyl)-sn-glycerol 1-phosphate + diphosphate</text>
        <dbReference type="Rhea" id="RHEA:18109"/>
        <dbReference type="ChEBI" id="CHEBI:33019"/>
        <dbReference type="ChEBI" id="CHEBI:57677"/>
        <dbReference type="ChEBI" id="CHEBI:58756"/>
        <dbReference type="ChEBI" id="CHEBI:58837"/>
        <dbReference type="EC" id="2.5.1.42"/>
    </reaction>
</comment>
<reference evidence="13" key="1">
    <citation type="submission" date="2022-01" db="EMBL/GenBank/DDBJ databases">
        <title>Draft genome of Methanogenium marinum DSM 15558.</title>
        <authorList>
            <person name="Chen S.-C."/>
            <person name="You Y.-T."/>
        </authorList>
    </citation>
    <scope>NUCLEOTIDE SEQUENCE</scope>
    <source>
        <strain evidence="13">DSM 15558</strain>
    </source>
</reference>
<keyword evidence="7 12" id="KW-1133">Transmembrane helix</keyword>
<keyword evidence="8 12" id="KW-0443">Lipid metabolism</keyword>
<dbReference type="GO" id="GO:0046474">
    <property type="term" value="P:glycerophospholipid biosynthetic process"/>
    <property type="evidence" value="ECO:0007669"/>
    <property type="project" value="UniProtKB-UniRule"/>
</dbReference>
<accession>A0A9Q4KP40</accession>
<comment type="similarity">
    <text evidence="12">Belongs to the UbiA prenyltransferase family. DGGGP synthase subfamily.</text>
</comment>
<keyword evidence="6 12" id="KW-0460">Magnesium</keyword>
<evidence type="ECO:0000256" key="9">
    <source>
        <dbReference type="ARBA" id="ARBA00023136"/>
    </source>
</evidence>
<feature type="transmembrane region" description="Helical" evidence="12">
    <location>
        <begin position="12"/>
        <end position="30"/>
    </location>
</feature>
<proteinExistence type="inferred from homology"/>
<sequence>MSLRGYLQIIRPVNALVAGIAVLLGVLVAGMELTPAMLLLVLAVFCITGAGNAVNDYFDREIDAINRPERPIPSAAVSVRGAAIFSAVLFLSGIICAAFVHPFCFGFACVNSIILIAYAARLKGVPLVGNFAVSYLSGSIFLFGGASGGMDGILLNLPIAGIVFFPMMAREILKDAEDIEGDQAGGVRTLPMVTGVLTSCRVAAVLAAGAVVLSILPIVPWWGVWYLVTIVVADLVILSAVASSLRCSTSACVRKSGATKSLKTGMFAVLALFILWAMIG</sequence>
<keyword evidence="5 12" id="KW-0812">Transmembrane</keyword>
<dbReference type="Pfam" id="PF01040">
    <property type="entry name" value="UbiA"/>
    <property type="match status" value="1"/>
</dbReference>
<dbReference type="GO" id="GO:0000287">
    <property type="term" value="F:magnesium ion binding"/>
    <property type="evidence" value="ECO:0007669"/>
    <property type="project" value="UniProtKB-UniRule"/>
</dbReference>
<dbReference type="PANTHER" id="PTHR42723:SF1">
    <property type="entry name" value="CHLOROPHYLL SYNTHASE, CHLOROPLASTIC"/>
    <property type="match status" value="1"/>
</dbReference>
<dbReference type="CDD" id="cd13961">
    <property type="entry name" value="PT_UbiA_DGGGPS"/>
    <property type="match status" value="1"/>
</dbReference>
<dbReference type="InterPro" id="IPR044878">
    <property type="entry name" value="UbiA_sf"/>
</dbReference>
<comment type="pathway">
    <text evidence="12">Membrane lipid metabolism; glycerophospholipid metabolism.</text>
</comment>
<feature type="transmembrane region" description="Helical" evidence="12">
    <location>
        <begin position="75"/>
        <end position="94"/>
    </location>
</feature>
<dbReference type="GO" id="GO:0047295">
    <property type="term" value="F:geranylgeranylglycerol-phosphate geranylgeranyltransferase activity"/>
    <property type="evidence" value="ECO:0007669"/>
    <property type="project" value="UniProtKB-UniRule"/>
</dbReference>
<gene>
    <name evidence="13" type="ORF">L0665_03155</name>
</gene>
<feature type="transmembrane region" description="Helical" evidence="12">
    <location>
        <begin position="190"/>
        <end position="216"/>
    </location>
</feature>
<keyword evidence="2 12" id="KW-1003">Cell membrane</keyword>
<dbReference type="RefSeq" id="WP_274924258.1">
    <property type="nucleotide sequence ID" value="NZ_JAKELO010000002.1"/>
</dbReference>
<feature type="transmembrane region" description="Helical" evidence="12">
    <location>
        <begin position="222"/>
        <end position="241"/>
    </location>
</feature>
<evidence type="ECO:0000256" key="2">
    <source>
        <dbReference type="ARBA" id="ARBA00022475"/>
    </source>
</evidence>
<dbReference type="EMBL" id="JAKELO010000002">
    <property type="protein sequence ID" value="MDE4907610.1"/>
    <property type="molecule type" value="Genomic_DNA"/>
</dbReference>
<keyword evidence="11 12" id="KW-1208">Phospholipid metabolism</keyword>
<dbReference type="InterPro" id="IPR023547">
    <property type="entry name" value="DGGGP_synth"/>
</dbReference>
<evidence type="ECO:0000256" key="5">
    <source>
        <dbReference type="ARBA" id="ARBA00022692"/>
    </source>
</evidence>
<dbReference type="GO" id="GO:0005886">
    <property type="term" value="C:plasma membrane"/>
    <property type="evidence" value="ECO:0007669"/>
    <property type="project" value="UniProtKB-SubCell"/>
</dbReference>
<evidence type="ECO:0000256" key="7">
    <source>
        <dbReference type="ARBA" id="ARBA00022989"/>
    </source>
</evidence>
<organism evidence="13 14">
    <name type="scientific">Methanogenium marinum</name>
    <dbReference type="NCBI Taxonomy" id="348610"/>
    <lineage>
        <taxon>Archaea</taxon>
        <taxon>Methanobacteriati</taxon>
        <taxon>Methanobacteriota</taxon>
        <taxon>Stenosarchaea group</taxon>
        <taxon>Methanomicrobia</taxon>
        <taxon>Methanomicrobiales</taxon>
        <taxon>Methanomicrobiaceae</taxon>
        <taxon>Methanogenium</taxon>
    </lineage>
</organism>
<evidence type="ECO:0000256" key="3">
    <source>
        <dbReference type="ARBA" id="ARBA00022516"/>
    </source>
</evidence>